<keyword evidence="2" id="KW-1185">Reference proteome</keyword>
<sequence length="163" mass="18104">MVNNAYMIVIGQIQGKIKGPVTLAGRQDSFRVHGCSYEVVSPRDPGSGLPTGKRMHKPVTVVKDIDGASPLFMRALITNENINEVVLQFCHKDGAGRDMPYYTIRLLNAGLSGIRMLRKSDILPGAASWPSEREELSFTYQQITWKWEQGGISLTDDWKAPVV</sequence>
<reference evidence="1 2" key="1">
    <citation type="submission" date="2006-12" db="EMBL/GenBank/DDBJ databases">
        <title>Complete sequence of Chlorobium phaeobacteroides DSM 266.</title>
        <authorList>
            <consortium name="US DOE Joint Genome Institute"/>
            <person name="Copeland A."/>
            <person name="Lucas S."/>
            <person name="Lapidus A."/>
            <person name="Barry K."/>
            <person name="Detter J.C."/>
            <person name="Glavina del Rio T."/>
            <person name="Hammon N."/>
            <person name="Israni S."/>
            <person name="Pitluck S."/>
            <person name="Goltsman E."/>
            <person name="Schmutz J."/>
            <person name="Larimer F."/>
            <person name="Land M."/>
            <person name="Hauser L."/>
            <person name="Mikhailova N."/>
            <person name="Li T."/>
            <person name="Overmann J."/>
            <person name="Bryant D.A."/>
            <person name="Richardson P."/>
        </authorList>
    </citation>
    <scope>NUCLEOTIDE SEQUENCE [LARGE SCALE GENOMIC DNA]</scope>
    <source>
        <strain evidence="1 2">DSM 266</strain>
    </source>
</reference>
<evidence type="ECO:0000313" key="2">
    <source>
        <dbReference type="Proteomes" id="UP000008701"/>
    </source>
</evidence>
<accession>A1BGT3</accession>
<dbReference type="PANTHER" id="PTHR34319">
    <property type="entry name" value="MAJOR EXPORTED PROTEIN"/>
    <property type="match status" value="1"/>
</dbReference>
<dbReference type="InterPro" id="IPR052947">
    <property type="entry name" value="T6SS_Hcp1_domain"/>
</dbReference>
<dbReference type="Pfam" id="PF05638">
    <property type="entry name" value="T6SS_HCP"/>
    <property type="match status" value="1"/>
</dbReference>
<dbReference type="SUPFAM" id="SSF141452">
    <property type="entry name" value="Hcp1-like"/>
    <property type="match status" value="1"/>
</dbReference>
<dbReference type="PANTHER" id="PTHR34319:SF6">
    <property type="entry name" value="MAJOR EXPORTED PROTEIN"/>
    <property type="match status" value="1"/>
</dbReference>
<gene>
    <name evidence="1" type="ordered locus">Cpha266_1588</name>
</gene>
<dbReference type="InterPro" id="IPR036624">
    <property type="entry name" value="Hcp1-lik_sf"/>
</dbReference>
<dbReference type="eggNOG" id="COG3157">
    <property type="taxonomic scope" value="Bacteria"/>
</dbReference>
<dbReference type="EMBL" id="CP000492">
    <property type="protein sequence ID" value="ABL65610.1"/>
    <property type="molecule type" value="Genomic_DNA"/>
</dbReference>
<protein>
    <recommendedName>
        <fullName evidence="3">Type VI secretion system effector, Hcp1 family</fullName>
    </recommendedName>
</protein>
<dbReference type="AlphaFoldDB" id="A1BGT3"/>
<dbReference type="InterPro" id="IPR008514">
    <property type="entry name" value="T6SS_Hcp"/>
</dbReference>
<proteinExistence type="predicted"/>
<dbReference type="NCBIfam" id="TIGR03344">
    <property type="entry name" value="VI_effect_Hcp1"/>
    <property type="match status" value="1"/>
</dbReference>
<evidence type="ECO:0000313" key="1">
    <source>
        <dbReference type="EMBL" id="ABL65610.1"/>
    </source>
</evidence>
<dbReference type="Gene3D" id="2.30.110.20">
    <property type="entry name" value="Hcp1-like"/>
    <property type="match status" value="1"/>
</dbReference>
<evidence type="ECO:0008006" key="3">
    <source>
        <dbReference type="Google" id="ProtNLM"/>
    </source>
</evidence>
<organism evidence="1 2">
    <name type="scientific">Chlorobium phaeobacteroides (strain DSM 266 / SMG 266 / 2430)</name>
    <dbReference type="NCBI Taxonomy" id="290317"/>
    <lineage>
        <taxon>Bacteria</taxon>
        <taxon>Pseudomonadati</taxon>
        <taxon>Chlorobiota</taxon>
        <taxon>Chlorobiia</taxon>
        <taxon>Chlorobiales</taxon>
        <taxon>Chlorobiaceae</taxon>
        <taxon>Chlorobium/Pelodictyon group</taxon>
        <taxon>Chlorobium</taxon>
    </lineage>
</organism>
<dbReference type="HOGENOM" id="CLU_116190_1_0_10"/>
<dbReference type="KEGG" id="cph:Cpha266_1588"/>
<dbReference type="OrthoDB" id="119701at2"/>
<dbReference type="Proteomes" id="UP000008701">
    <property type="component" value="Chromosome"/>
</dbReference>
<name>A1BGT3_CHLPD</name>
<dbReference type="RefSeq" id="WP_011745420.1">
    <property type="nucleotide sequence ID" value="NC_008639.1"/>
</dbReference>